<accession>A0A410PXL4</accession>
<feature type="domain" description="SLH" evidence="4">
    <location>
        <begin position="737"/>
        <end position="793"/>
    </location>
</feature>
<evidence type="ECO:0000256" key="1">
    <source>
        <dbReference type="ARBA" id="ARBA00022737"/>
    </source>
</evidence>
<evidence type="ECO:0000256" key="2">
    <source>
        <dbReference type="SAM" id="MobiDB-lite"/>
    </source>
</evidence>
<dbReference type="PANTHER" id="PTHR12994">
    <property type="entry name" value="SECERNIN"/>
    <property type="match status" value="1"/>
</dbReference>
<feature type="domain" description="SLH" evidence="4">
    <location>
        <begin position="612"/>
        <end position="670"/>
    </location>
</feature>
<dbReference type="OrthoDB" id="9764088at2"/>
<dbReference type="GO" id="GO:0006508">
    <property type="term" value="P:proteolysis"/>
    <property type="evidence" value="ECO:0007669"/>
    <property type="project" value="InterPro"/>
</dbReference>
<dbReference type="KEGG" id="amij:EQM06_10495"/>
<dbReference type="EMBL" id="CP035281">
    <property type="protein sequence ID" value="QAT43615.1"/>
    <property type="molecule type" value="Genomic_DNA"/>
</dbReference>
<dbReference type="GO" id="GO:0070004">
    <property type="term" value="F:cysteine-type exopeptidase activity"/>
    <property type="evidence" value="ECO:0007669"/>
    <property type="project" value="InterPro"/>
</dbReference>
<dbReference type="Gene3D" id="3.60.60.10">
    <property type="entry name" value="Penicillin V Acylase, Chain A"/>
    <property type="match status" value="1"/>
</dbReference>
<dbReference type="GO" id="GO:0016805">
    <property type="term" value="F:dipeptidase activity"/>
    <property type="evidence" value="ECO:0007669"/>
    <property type="project" value="InterPro"/>
</dbReference>
<protein>
    <recommendedName>
        <fullName evidence="4">SLH domain-containing protein</fullName>
    </recommendedName>
</protein>
<feature type="compositionally biased region" description="Polar residues" evidence="2">
    <location>
        <begin position="601"/>
        <end position="613"/>
    </location>
</feature>
<feature type="chain" id="PRO_5019331299" description="SLH domain-containing protein" evidence="3">
    <location>
        <begin position="36"/>
        <end position="793"/>
    </location>
</feature>
<evidence type="ECO:0000313" key="6">
    <source>
        <dbReference type="Proteomes" id="UP000287601"/>
    </source>
</evidence>
<dbReference type="PANTHER" id="PTHR12994:SF17">
    <property type="entry name" value="LD30995P"/>
    <property type="match status" value="1"/>
</dbReference>
<dbReference type="InterPro" id="IPR001119">
    <property type="entry name" value="SLH_dom"/>
</dbReference>
<feature type="region of interest" description="Disordered" evidence="2">
    <location>
        <begin position="572"/>
        <end position="613"/>
    </location>
</feature>
<reference evidence="5 6" key="1">
    <citation type="submission" date="2019-01" db="EMBL/GenBank/DDBJ databases">
        <title>Draft genomes of a novel of Aminipila strains.</title>
        <authorList>
            <person name="Ma S."/>
        </authorList>
    </citation>
    <scope>NUCLEOTIDE SEQUENCE [LARGE SCALE GENOMIC DNA]</scope>
    <source>
        <strain evidence="6">JN-39</strain>
    </source>
</reference>
<organism evidence="5 6">
    <name type="scientific">Aminipila luticellarii</name>
    <dbReference type="NCBI Taxonomy" id="2507160"/>
    <lineage>
        <taxon>Bacteria</taxon>
        <taxon>Bacillati</taxon>
        <taxon>Bacillota</taxon>
        <taxon>Clostridia</taxon>
        <taxon>Peptostreptococcales</taxon>
        <taxon>Anaerovoracaceae</taxon>
        <taxon>Aminipila</taxon>
    </lineage>
</organism>
<feature type="signal peptide" evidence="3">
    <location>
        <begin position="1"/>
        <end position="35"/>
    </location>
</feature>
<sequence length="793" mass="86176">MKGNYCKKWRKALGGVLSLSLTAALLFTGASTAFACTGVYVGSDYSKSGSVYVGRCEDIGKLYDKVFEVIPAADHADGDLYEDSYGFSMPYPAHTYRYTVMRDSINMDEAVLDEDGNILAVAYGEAGVNENGVAVSATVSTYCNDAVDAADSVDGALCEVSLAQVILMQAKTARDGVEKLAAILDQYGAGECNQISISDKNEVWDFEILSGHQYAAVRLQAGQVAVNPNMLGTIEVDVNDTQNVVASKDLISLPFDKGFLVSSQLTANPDIKCEDIHKIDIGSTYTTKDHGAGQYVRYWQGVNYLNPAQAAAIDVGSKDRQKKDGTYVKGMYIDPVYTPMTFTADRQLSTYDVLRFLAYRGEGTAYDYNEDTKLYGIGNERQAECHIFELRKDMPDALSVVQWQSMSRAEFSVYLPFYSNLITDTSGIYKTEYMPDIDNIEEVLGDKDFPADTSMSWVCAAINDLCDNDRDRYGANVKLFWENYQKKLIEQQEAVDSSMKTIYAYSPALAETKATALGKAVSEEAFGYAKTILAELRAFIAEHGSDSEVFTPSVLSENKLPSYSINMVGGTGIPSSGGGKHHSSSNKSTTPIVKEEKPAVNTGTENGTDKSVSNKFSDVKKNSWFAEAVQFVMDKGIMKGVSGDSFAPNLTTNRAMIVTMLHRLEGEPSATAAGFADVKSGQYYAGAVSWASGNGIVSGMGENSFNPSGDLTREQLACILYRYAQYKNIDVTKSGALNGFSDHAQVSSYANGAIAWAVGNGIINGKDGRLAPQDTTTRAELAVMFQRMNDLLK</sequence>
<evidence type="ECO:0000259" key="4">
    <source>
        <dbReference type="PROSITE" id="PS51272"/>
    </source>
</evidence>
<proteinExistence type="predicted"/>
<dbReference type="PROSITE" id="PS51272">
    <property type="entry name" value="SLH"/>
    <property type="match status" value="3"/>
</dbReference>
<keyword evidence="3" id="KW-0732">Signal</keyword>
<dbReference type="Pfam" id="PF03577">
    <property type="entry name" value="Peptidase_C69"/>
    <property type="match status" value="1"/>
</dbReference>
<dbReference type="AlphaFoldDB" id="A0A410PXL4"/>
<evidence type="ECO:0000313" key="5">
    <source>
        <dbReference type="EMBL" id="QAT43615.1"/>
    </source>
</evidence>
<gene>
    <name evidence="5" type="ORF">EQM06_10495</name>
</gene>
<dbReference type="RefSeq" id="WP_128746393.1">
    <property type="nucleotide sequence ID" value="NZ_CP035281.1"/>
</dbReference>
<keyword evidence="1" id="KW-0677">Repeat</keyword>
<dbReference type="Pfam" id="PF00395">
    <property type="entry name" value="SLH"/>
    <property type="match status" value="3"/>
</dbReference>
<dbReference type="InterPro" id="IPR005322">
    <property type="entry name" value="Peptidase_C69"/>
</dbReference>
<dbReference type="Proteomes" id="UP000287601">
    <property type="component" value="Chromosome"/>
</dbReference>
<feature type="domain" description="SLH" evidence="4">
    <location>
        <begin position="671"/>
        <end position="734"/>
    </location>
</feature>
<name>A0A410PXL4_9FIRM</name>
<evidence type="ECO:0000256" key="3">
    <source>
        <dbReference type="SAM" id="SignalP"/>
    </source>
</evidence>
<keyword evidence="6" id="KW-1185">Reference proteome</keyword>